<organism evidence="2 3">
    <name type="scientific">Cymbomonas tetramitiformis</name>
    <dbReference type="NCBI Taxonomy" id="36881"/>
    <lineage>
        <taxon>Eukaryota</taxon>
        <taxon>Viridiplantae</taxon>
        <taxon>Chlorophyta</taxon>
        <taxon>Pyramimonadophyceae</taxon>
        <taxon>Pyramimonadales</taxon>
        <taxon>Pyramimonadaceae</taxon>
        <taxon>Cymbomonas</taxon>
    </lineage>
</organism>
<comment type="caution">
    <text evidence="2">The sequence shown here is derived from an EMBL/GenBank/DDBJ whole genome shotgun (WGS) entry which is preliminary data.</text>
</comment>
<gene>
    <name evidence="2" type="ORF">CYMTET_44258</name>
</gene>
<keyword evidence="3" id="KW-1185">Reference proteome</keyword>
<accession>A0AAE0C2E0</accession>
<name>A0AAE0C2E0_9CHLO</name>
<evidence type="ECO:0000313" key="2">
    <source>
        <dbReference type="EMBL" id="KAK3246195.1"/>
    </source>
</evidence>
<sequence length="273" mass="30463">MVELAACPITAGTRQHRRHRLCQFLLRPWRTTTTGSSKQRALFESNVDKVGDIYAKGRHRQWAKAVCELAVGGKENYFEATGDSDKLAKIVVVLKNELGSAGLDLAPFAFDDPSKEVIGKVNELLYDSLAYIVKEEHFQLRYPARVDPRPILAKEQKLVRDSRAEDWTPRRNCRQQAELRVAVGPKAVGAAYSGDESEMHRGAVLGMLTSRLEKIERAFKYQRLGGASAAPPKNRRTKGVDRYRAGAHPTPQVGFDTKDMRAPALSTKPNATY</sequence>
<dbReference type="Proteomes" id="UP001190700">
    <property type="component" value="Unassembled WGS sequence"/>
</dbReference>
<proteinExistence type="predicted"/>
<dbReference type="AlphaFoldDB" id="A0AAE0C2E0"/>
<protein>
    <submittedName>
        <fullName evidence="2">Uncharacterized protein</fullName>
    </submittedName>
</protein>
<evidence type="ECO:0000256" key="1">
    <source>
        <dbReference type="SAM" id="MobiDB-lite"/>
    </source>
</evidence>
<feature type="region of interest" description="Disordered" evidence="1">
    <location>
        <begin position="226"/>
        <end position="273"/>
    </location>
</feature>
<reference evidence="2 3" key="1">
    <citation type="journal article" date="2015" name="Genome Biol. Evol.">
        <title>Comparative Genomics of a Bacterivorous Green Alga Reveals Evolutionary Causalities and Consequences of Phago-Mixotrophic Mode of Nutrition.</title>
        <authorList>
            <person name="Burns J.A."/>
            <person name="Paasch A."/>
            <person name="Narechania A."/>
            <person name="Kim E."/>
        </authorList>
    </citation>
    <scope>NUCLEOTIDE SEQUENCE [LARGE SCALE GENOMIC DNA]</scope>
    <source>
        <strain evidence="2 3">PLY_AMNH</strain>
    </source>
</reference>
<dbReference type="EMBL" id="LGRX02030078">
    <property type="protein sequence ID" value="KAK3246195.1"/>
    <property type="molecule type" value="Genomic_DNA"/>
</dbReference>
<evidence type="ECO:0000313" key="3">
    <source>
        <dbReference type="Proteomes" id="UP001190700"/>
    </source>
</evidence>